<evidence type="ECO:0000313" key="3">
    <source>
        <dbReference type="EMBL" id="KAK5976204.1"/>
    </source>
</evidence>
<dbReference type="EMBL" id="WIXE01012124">
    <property type="protein sequence ID" value="KAK5976204.1"/>
    <property type="molecule type" value="Genomic_DNA"/>
</dbReference>
<dbReference type="AlphaFoldDB" id="A0AAN8J1Q7"/>
<dbReference type="Proteomes" id="UP001331761">
    <property type="component" value="Unassembled WGS sequence"/>
</dbReference>
<comment type="caution">
    <text evidence="3">The sequence shown here is derived from an EMBL/GenBank/DDBJ whole genome shotgun (WGS) entry which is preliminary data.</text>
</comment>
<accession>A0AAN8J1Q7</accession>
<feature type="coiled-coil region" evidence="1">
    <location>
        <begin position="23"/>
        <end position="102"/>
    </location>
</feature>
<evidence type="ECO:0000256" key="1">
    <source>
        <dbReference type="SAM" id="Coils"/>
    </source>
</evidence>
<sequence>MTEEVEAEEKYYQEKIPLLEARNRQLEMMLVDQQELQKDLEQTENRLRACESQLDEARKTELKLKDELKGARESVNTLKKTKHDLKNKVAILEKELRDVRGTANIGSTPFNPKPRSLAVDQRGLKSNRPTGFCAVQSAAAKALTSLEDRNGSTNVISRQPGLKRRLNQNDLDDNQRLSLFPKKKSL</sequence>
<dbReference type="Gene3D" id="1.10.287.510">
    <property type="entry name" value="Helix hairpin bin"/>
    <property type="match status" value="1"/>
</dbReference>
<evidence type="ECO:0000313" key="4">
    <source>
        <dbReference type="Proteomes" id="UP001331761"/>
    </source>
</evidence>
<proteinExistence type="predicted"/>
<name>A0AAN8J1Q7_TRICO</name>
<keyword evidence="4" id="KW-1185">Reference proteome</keyword>
<evidence type="ECO:0000256" key="2">
    <source>
        <dbReference type="SAM" id="MobiDB-lite"/>
    </source>
</evidence>
<dbReference type="SUPFAM" id="SSF57997">
    <property type="entry name" value="Tropomyosin"/>
    <property type="match status" value="1"/>
</dbReference>
<reference evidence="3 4" key="1">
    <citation type="submission" date="2019-10" db="EMBL/GenBank/DDBJ databases">
        <title>Assembly and Annotation for the nematode Trichostrongylus colubriformis.</title>
        <authorList>
            <person name="Martin J."/>
        </authorList>
    </citation>
    <scope>NUCLEOTIDE SEQUENCE [LARGE SCALE GENOMIC DNA]</scope>
    <source>
        <strain evidence="3">G859</strain>
        <tissue evidence="3">Whole worm</tissue>
    </source>
</reference>
<gene>
    <name evidence="3" type="ORF">GCK32_005165</name>
</gene>
<organism evidence="3 4">
    <name type="scientific">Trichostrongylus colubriformis</name>
    <name type="common">Black scour worm</name>
    <dbReference type="NCBI Taxonomy" id="6319"/>
    <lineage>
        <taxon>Eukaryota</taxon>
        <taxon>Metazoa</taxon>
        <taxon>Ecdysozoa</taxon>
        <taxon>Nematoda</taxon>
        <taxon>Chromadorea</taxon>
        <taxon>Rhabditida</taxon>
        <taxon>Rhabditina</taxon>
        <taxon>Rhabditomorpha</taxon>
        <taxon>Strongyloidea</taxon>
        <taxon>Trichostrongylidae</taxon>
        <taxon>Trichostrongylus</taxon>
    </lineage>
</organism>
<feature type="region of interest" description="Disordered" evidence="2">
    <location>
        <begin position="148"/>
        <end position="174"/>
    </location>
</feature>
<keyword evidence="1" id="KW-0175">Coiled coil</keyword>
<protein>
    <submittedName>
        <fullName evidence="3">Uncharacterized protein</fullName>
    </submittedName>
</protein>